<reference evidence="1" key="2">
    <citation type="journal article" date="2024" name="Plant">
        <title>Genomic evolution and insights into agronomic trait innovations of Sesamum species.</title>
        <authorList>
            <person name="Miao H."/>
            <person name="Wang L."/>
            <person name="Qu L."/>
            <person name="Liu H."/>
            <person name="Sun Y."/>
            <person name="Le M."/>
            <person name="Wang Q."/>
            <person name="Wei S."/>
            <person name="Zheng Y."/>
            <person name="Lin W."/>
            <person name="Duan Y."/>
            <person name="Cao H."/>
            <person name="Xiong S."/>
            <person name="Wang X."/>
            <person name="Wei L."/>
            <person name="Li C."/>
            <person name="Ma Q."/>
            <person name="Ju M."/>
            <person name="Zhao R."/>
            <person name="Li G."/>
            <person name="Mu C."/>
            <person name="Tian Q."/>
            <person name="Mei H."/>
            <person name="Zhang T."/>
            <person name="Gao T."/>
            <person name="Zhang H."/>
        </authorList>
    </citation>
    <scope>NUCLEOTIDE SEQUENCE</scope>
    <source>
        <strain evidence="1">KEN1</strain>
    </source>
</reference>
<dbReference type="AlphaFoldDB" id="A0AAW2X4T0"/>
<proteinExistence type="predicted"/>
<accession>A0AAW2X4T0</accession>
<reference evidence="1" key="1">
    <citation type="submission" date="2020-06" db="EMBL/GenBank/DDBJ databases">
        <authorList>
            <person name="Li T."/>
            <person name="Hu X."/>
            <person name="Zhang T."/>
            <person name="Song X."/>
            <person name="Zhang H."/>
            <person name="Dai N."/>
            <person name="Sheng W."/>
            <person name="Hou X."/>
            <person name="Wei L."/>
        </authorList>
    </citation>
    <scope>NUCLEOTIDE SEQUENCE</scope>
    <source>
        <strain evidence="1">KEN1</strain>
        <tissue evidence="1">Leaf</tissue>
    </source>
</reference>
<comment type="caution">
    <text evidence="1">The sequence shown here is derived from an EMBL/GenBank/DDBJ whole genome shotgun (WGS) entry which is preliminary data.</text>
</comment>
<sequence>MLANDRWLARWPDMSYSSLNARTSYHSPLVIRASSQFIPTVQRIWGNSVVGTAMYSVTGKLKALKPLFMAQRKQKGDLSSNVKLAQEFLATLQNLLSQDRHDPCYYFWRTVAGWSISKQFCLNNKCCSRGRSCSG</sequence>
<name>A0AAW2X4T0_9LAMI</name>
<gene>
    <name evidence="1" type="ORF">Slati_1459600</name>
</gene>
<evidence type="ECO:0000313" key="1">
    <source>
        <dbReference type="EMBL" id="KAL0449032.1"/>
    </source>
</evidence>
<protein>
    <submittedName>
        <fullName evidence="1">Uncharacterized protein</fullName>
    </submittedName>
</protein>
<dbReference type="EMBL" id="JACGWN010000005">
    <property type="protein sequence ID" value="KAL0449032.1"/>
    <property type="molecule type" value="Genomic_DNA"/>
</dbReference>
<organism evidence="1">
    <name type="scientific">Sesamum latifolium</name>
    <dbReference type="NCBI Taxonomy" id="2727402"/>
    <lineage>
        <taxon>Eukaryota</taxon>
        <taxon>Viridiplantae</taxon>
        <taxon>Streptophyta</taxon>
        <taxon>Embryophyta</taxon>
        <taxon>Tracheophyta</taxon>
        <taxon>Spermatophyta</taxon>
        <taxon>Magnoliopsida</taxon>
        <taxon>eudicotyledons</taxon>
        <taxon>Gunneridae</taxon>
        <taxon>Pentapetalae</taxon>
        <taxon>asterids</taxon>
        <taxon>lamiids</taxon>
        <taxon>Lamiales</taxon>
        <taxon>Pedaliaceae</taxon>
        <taxon>Sesamum</taxon>
    </lineage>
</organism>